<evidence type="ECO:0000259" key="5">
    <source>
        <dbReference type="PROSITE" id="PS50948"/>
    </source>
</evidence>
<dbReference type="InterPro" id="IPR016187">
    <property type="entry name" value="CTDL_fold"/>
</dbReference>
<dbReference type="SUPFAM" id="SSF56436">
    <property type="entry name" value="C-type lectin-like"/>
    <property type="match status" value="1"/>
</dbReference>
<sequence length="286" mass="31128">MLAFGICLIFLCVSPAFSQTGCPEGYDRFGRKCIKYVSTNRNFQDAQADCQRASGGKLFEPVSKVDQDLVLYNPRASAASFIGLQVSGSNAQYSSNSMQVPFTDYFPNTPNNRGSCVVAFVPPTRIYTHKAWTDADCNGLHPYICEAGPTTCESDNTLFVGNFGPAQTPDLCKIICKFNPTCQFFIRRTTDGACGLRDFNPTIRVQIPTLTSGLKGEDATSGLLLAKQVTASSLQDCQSQCCSDSQCTSAIYNRNNMQCAFNYDQLARKLPLPANSGIASIPRTCP</sequence>
<dbReference type="SMART" id="SM00034">
    <property type="entry name" value="CLECT"/>
    <property type="match status" value="1"/>
</dbReference>
<dbReference type="AlphaFoldDB" id="A0A553NBX1"/>
<keyword evidence="2" id="KW-1015">Disulfide bond</keyword>
<evidence type="ECO:0008006" key="8">
    <source>
        <dbReference type="Google" id="ProtNLM"/>
    </source>
</evidence>
<evidence type="ECO:0000259" key="4">
    <source>
        <dbReference type="PROSITE" id="PS50041"/>
    </source>
</evidence>
<evidence type="ECO:0000313" key="6">
    <source>
        <dbReference type="EMBL" id="TRY62918.1"/>
    </source>
</evidence>
<dbReference type="SMART" id="SM00223">
    <property type="entry name" value="APPLE"/>
    <property type="match status" value="1"/>
</dbReference>
<dbReference type="Gene3D" id="3.10.100.10">
    <property type="entry name" value="Mannose-Binding Protein A, subunit A"/>
    <property type="match status" value="1"/>
</dbReference>
<dbReference type="SUPFAM" id="SSF57414">
    <property type="entry name" value="Hairpin loop containing domain-like"/>
    <property type="match status" value="1"/>
</dbReference>
<dbReference type="PANTHER" id="PTHR22801:SF63">
    <property type="entry name" value="C-TYPE LECTIN DOMAIN-CONTAINING PROTEIN"/>
    <property type="match status" value="1"/>
</dbReference>
<accession>A0A553NBX1</accession>
<dbReference type="InterPro" id="IPR003609">
    <property type="entry name" value="Pan_app"/>
</dbReference>
<dbReference type="EMBL" id="VCGU01000458">
    <property type="protein sequence ID" value="TRY62918.1"/>
    <property type="molecule type" value="Genomic_DNA"/>
</dbReference>
<gene>
    <name evidence="6" type="ORF">TCAL_17453</name>
</gene>
<reference evidence="6 7" key="1">
    <citation type="journal article" date="2018" name="Nat. Ecol. Evol.">
        <title>Genomic signatures of mitonuclear coevolution across populations of Tigriopus californicus.</title>
        <authorList>
            <person name="Barreto F.S."/>
            <person name="Watson E.T."/>
            <person name="Lima T.G."/>
            <person name="Willett C.S."/>
            <person name="Edmands S."/>
            <person name="Li W."/>
            <person name="Burton R.S."/>
        </authorList>
    </citation>
    <scope>NUCLEOTIDE SEQUENCE [LARGE SCALE GENOMIC DNA]</scope>
    <source>
        <strain evidence="6 7">San Diego</strain>
    </source>
</reference>
<evidence type="ECO:0000256" key="2">
    <source>
        <dbReference type="ARBA" id="ARBA00023157"/>
    </source>
</evidence>
<dbReference type="PANTHER" id="PTHR22801">
    <property type="entry name" value="LITHOSTATHINE"/>
    <property type="match status" value="1"/>
</dbReference>
<evidence type="ECO:0000256" key="3">
    <source>
        <dbReference type="SAM" id="SignalP"/>
    </source>
</evidence>
<feature type="domain" description="Apple" evidence="5">
    <location>
        <begin position="194"/>
        <end position="285"/>
    </location>
</feature>
<protein>
    <recommendedName>
        <fullName evidence="8">C-type lectin domain-containing protein</fullName>
    </recommendedName>
</protein>
<proteinExistence type="predicted"/>
<dbReference type="Pfam" id="PF00024">
    <property type="entry name" value="PAN_1"/>
    <property type="match status" value="1"/>
</dbReference>
<dbReference type="CDD" id="cd00037">
    <property type="entry name" value="CLECT"/>
    <property type="match status" value="1"/>
</dbReference>
<keyword evidence="1" id="KW-0677">Repeat</keyword>
<dbReference type="GO" id="GO:0006508">
    <property type="term" value="P:proteolysis"/>
    <property type="evidence" value="ECO:0007669"/>
    <property type="project" value="InterPro"/>
</dbReference>
<dbReference type="InterPro" id="IPR001304">
    <property type="entry name" value="C-type_lectin-like"/>
</dbReference>
<feature type="domain" description="C-type lectin" evidence="4">
    <location>
        <begin position="29"/>
        <end position="146"/>
    </location>
</feature>
<dbReference type="InterPro" id="IPR016186">
    <property type="entry name" value="C-type_lectin-like/link_sf"/>
</dbReference>
<dbReference type="Pfam" id="PF00059">
    <property type="entry name" value="Lectin_C"/>
    <property type="match status" value="1"/>
</dbReference>
<keyword evidence="3" id="KW-0732">Signal</keyword>
<name>A0A553NBX1_TIGCA</name>
<evidence type="ECO:0000313" key="7">
    <source>
        <dbReference type="Proteomes" id="UP000318571"/>
    </source>
</evidence>
<feature type="chain" id="PRO_5021837748" description="C-type lectin domain-containing protein" evidence="3">
    <location>
        <begin position="19"/>
        <end position="286"/>
    </location>
</feature>
<organism evidence="6 7">
    <name type="scientific">Tigriopus californicus</name>
    <name type="common">Marine copepod</name>
    <dbReference type="NCBI Taxonomy" id="6832"/>
    <lineage>
        <taxon>Eukaryota</taxon>
        <taxon>Metazoa</taxon>
        <taxon>Ecdysozoa</taxon>
        <taxon>Arthropoda</taxon>
        <taxon>Crustacea</taxon>
        <taxon>Multicrustacea</taxon>
        <taxon>Hexanauplia</taxon>
        <taxon>Copepoda</taxon>
        <taxon>Harpacticoida</taxon>
        <taxon>Harpacticidae</taxon>
        <taxon>Tigriopus</taxon>
    </lineage>
</organism>
<comment type="caution">
    <text evidence="6">The sequence shown here is derived from an EMBL/GenBank/DDBJ whole genome shotgun (WGS) entry which is preliminary data.</text>
</comment>
<dbReference type="GO" id="GO:0005576">
    <property type="term" value="C:extracellular region"/>
    <property type="evidence" value="ECO:0007669"/>
    <property type="project" value="InterPro"/>
</dbReference>
<dbReference type="Proteomes" id="UP000318571">
    <property type="component" value="Chromosome 10"/>
</dbReference>
<keyword evidence="7" id="KW-1185">Reference proteome</keyword>
<dbReference type="Gene3D" id="3.50.4.10">
    <property type="entry name" value="Hepatocyte Growth Factor"/>
    <property type="match status" value="1"/>
</dbReference>
<dbReference type="PROSITE" id="PS50948">
    <property type="entry name" value="PAN"/>
    <property type="match status" value="1"/>
</dbReference>
<dbReference type="InterPro" id="IPR000177">
    <property type="entry name" value="Apple"/>
</dbReference>
<feature type="signal peptide" evidence="3">
    <location>
        <begin position="1"/>
        <end position="18"/>
    </location>
</feature>
<evidence type="ECO:0000256" key="1">
    <source>
        <dbReference type="ARBA" id="ARBA00022737"/>
    </source>
</evidence>
<dbReference type="PROSITE" id="PS50041">
    <property type="entry name" value="C_TYPE_LECTIN_2"/>
    <property type="match status" value="1"/>
</dbReference>
<dbReference type="InterPro" id="IPR050801">
    <property type="entry name" value="Ca-Dep_Lectins_ImmuneDev"/>
</dbReference>